<comment type="function">
    <text evidence="10 11">The central subunit of the protein translocation channel SecYEG. Consists of two halves formed by TMs 1-5 and 6-10. These two domains form a lateral gate at the front which open onto the bilayer between TMs 2 and 7, and are clamped together by SecE at the back. The channel is closed by both a pore ring composed of hydrophobic SecY resides and a short helix (helix 2A) on the extracellular side of the membrane which forms a plug. The plug probably moves laterally to allow the channel to open. The ring and the pore may move independently.</text>
</comment>
<keyword evidence="6 10" id="KW-1133">Transmembrane helix</keyword>
<evidence type="ECO:0000256" key="10">
    <source>
        <dbReference type="HAMAP-Rule" id="MF_01465"/>
    </source>
</evidence>
<feature type="transmembrane region" description="Helical" evidence="10">
    <location>
        <begin position="118"/>
        <end position="135"/>
    </location>
</feature>
<keyword evidence="3 10" id="KW-0813">Transport</keyword>
<feature type="transmembrane region" description="Helical" evidence="10">
    <location>
        <begin position="181"/>
        <end position="202"/>
    </location>
</feature>
<evidence type="ECO:0000256" key="4">
    <source>
        <dbReference type="ARBA" id="ARBA00022692"/>
    </source>
</evidence>
<dbReference type="InterPro" id="IPR030659">
    <property type="entry name" value="SecY_CS"/>
</dbReference>
<evidence type="ECO:0000313" key="16">
    <source>
        <dbReference type="Proteomes" id="UP001200313"/>
    </source>
</evidence>
<dbReference type="PRINTS" id="PR00303">
    <property type="entry name" value="SECYTRNLCASE"/>
</dbReference>
<comment type="similarity">
    <text evidence="2 10 13">Belongs to the SecY/SEC61-alpha family.</text>
</comment>
<comment type="caution">
    <text evidence="10">Lacks conserved residue(s) required for the propagation of feature annotation.</text>
</comment>
<keyword evidence="10" id="KW-1003">Cell membrane</keyword>
<dbReference type="InterPro" id="IPR023201">
    <property type="entry name" value="SecY_dom_sf"/>
</dbReference>
<evidence type="ECO:0000256" key="8">
    <source>
        <dbReference type="ARBA" id="ARBA00023136"/>
    </source>
</evidence>
<sequence length="456" mass="49563">MIQTIKNAWKIEELRKKILFTVFALLIFRLGSAVPVPFVDTQALGTYLDSMSGTIFGLMNAMSGGSFSTATVFALSIQPYINSSIIIQLLTVAIPALERLQKDGGEEGRKKIAAITRYTTVGIALLQGFGYYTLIKANGLLDLGDMNGVWAGVVIVASFVAGSAFIMWLGEQITEFGIGNGISIILFAGIVSRGPSMVMSMYTGVTRWLNPLTTEQMSSLNWTAEQIAAYQKSLLHPAFIPVIIIGMLALIVFIVFIQNAERRIPVQYAKRVVGRKMYGGQASHIPMKVNMSGVLPIIFAQSIAALPATIGMFAGKTVDSEGFWGGFLKLFDTSGVAYIIIYFLLILGFSYFYSTIQFNPIEVANNLKKNGGFIPGFRPGKPTADFIQKVLNKITLFGALYLSVIAILPIVTGNIFGYSNLAIGGTSIIIVVGVALETVKAMEAQMLMRHYKGFLE</sequence>
<keyword evidence="4 10" id="KW-0812">Transmembrane</keyword>
<evidence type="ECO:0000256" key="6">
    <source>
        <dbReference type="ARBA" id="ARBA00022989"/>
    </source>
</evidence>
<dbReference type="Proteomes" id="UP001200313">
    <property type="component" value="Unassembled WGS sequence"/>
</dbReference>
<keyword evidence="5 10" id="KW-0653">Protein transport</keyword>
<dbReference type="Proteomes" id="UP001204562">
    <property type="component" value="Unassembled WGS sequence"/>
</dbReference>
<dbReference type="AlphaFoldDB" id="A0AAW5JQR4"/>
<evidence type="ECO:0000256" key="7">
    <source>
        <dbReference type="ARBA" id="ARBA00023010"/>
    </source>
</evidence>
<dbReference type="FunFam" id="1.10.3370.10:FF:000001">
    <property type="entry name" value="Preprotein translocase subunit SecY"/>
    <property type="match status" value="1"/>
</dbReference>
<dbReference type="InterPro" id="IPR002208">
    <property type="entry name" value="SecY/SEC61-alpha"/>
</dbReference>
<feature type="transmembrane region" description="Helical" evidence="10">
    <location>
        <begin position="394"/>
        <end position="412"/>
    </location>
</feature>
<dbReference type="EMBL" id="JANFYS010000009">
    <property type="protein sequence ID" value="MCQ4769993.1"/>
    <property type="molecule type" value="Genomic_DNA"/>
</dbReference>
<dbReference type="GO" id="GO:0006605">
    <property type="term" value="P:protein targeting"/>
    <property type="evidence" value="ECO:0007669"/>
    <property type="project" value="UniProtKB-UniRule"/>
</dbReference>
<protein>
    <recommendedName>
        <fullName evidence="9 10">Protein translocase subunit SecY</fullName>
    </recommendedName>
</protein>
<feature type="transmembrane region" description="Helical" evidence="10">
    <location>
        <begin position="294"/>
        <end position="315"/>
    </location>
</feature>
<comment type="caution">
    <text evidence="15">The sequence shown here is derived from an EMBL/GenBank/DDBJ whole genome shotgun (WGS) entry which is preliminary data.</text>
</comment>
<accession>A0AAW5JQR4</accession>
<dbReference type="Gene3D" id="1.10.3370.10">
    <property type="entry name" value="SecY subunit domain"/>
    <property type="match status" value="1"/>
</dbReference>
<dbReference type="GO" id="GO:0043952">
    <property type="term" value="P:protein transport by the Sec complex"/>
    <property type="evidence" value="ECO:0007669"/>
    <property type="project" value="UniProtKB-UniRule"/>
</dbReference>
<dbReference type="GO" id="GO:0005886">
    <property type="term" value="C:plasma membrane"/>
    <property type="evidence" value="ECO:0007669"/>
    <property type="project" value="UniProtKB-SubCell"/>
</dbReference>
<evidence type="ECO:0000256" key="5">
    <source>
        <dbReference type="ARBA" id="ARBA00022927"/>
    </source>
</evidence>
<keyword evidence="8 10" id="KW-0472">Membrane</keyword>
<dbReference type="RefSeq" id="WP_050617181.1">
    <property type="nucleotide sequence ID" value="NZ_JAKNJB010000016.1"/>
</dbReference>
<comment type="subunit">
    <text evidence="10">Component of the Sec protein translocase complex. Heterotrimer consisting of SecY, SecE and SecG subunits. The heterotrimers can form oligomers, although 1 heterotrimer is thought to be able to translocate proteins. Interacts with the ribosome. Interacts with SecDF, and other proteins may be involved. Interacts with SecA.</text>
</comment>
<evidence type="ECO:0000256" key="13">
    <source>
        <dbReference type="RuleBase" id="RU004349"/>
    </source>
</evidence>
<evidence type="ECO:0000256" key="2">
    <source>
        <dbReference type="ARBA" id="ARBA00005751"/>
    </source>
</evidence>
<proteinExistence type="inferred from homology"/>
<evidence type="ECO:0000313" key="15">
    <source>
        <dbReference type="EMBL" id="MCQ4769993.1"/>
    </source>
</evidence>
<comment type="subcellular location">
    <subcellularLocation>
        <location evidence="10">Cell membrane</location>
        <topology evidence="10">Multi-pass membrane protein</topology>
    </subcellularLocation>
    <subcellularLocation>
        <location evidence="1 12">Membrane</location>
        <topology evidence="1 12">Multi-pass membrane protein</topology>
    </subcellularLocation>
</comment>
<feature type="transmembrane region" description="Helical" evidence="10">
    <location>
        <begin position="147"/>
        <end position="169"/>
    </location>
</feature>
<dbReference type="PROSITE" id="PS00755">
    <property type="entry name" value="SECY_1"/>
    <property type="match status" value="1"/>
</dbReference>
<evidence type="ECO:0000256" key="12">
    <source>
        <dbReference type="RuleBase" id="RU003484"/>
    </source>
</evidence>
<keyword evidence="7 10" id="KW-0811">Translocation</keyword>
<evidence type="ECO:0000256" key="11">
    <source>
        <dbReference type="RuleBase" id="RU000537"/>
    </source>
</evidence>
<evidence type="ECO:0000256" key="9">
    <source>
        <dbReference type="ARBA" id="ARBA00039733"/>
    </source>
</evidence>
<organism evidence="15 17">
    <name type="scientific">Intestinimonas massiliensis</name>
    <name type="common">ex Afouda et al. 2020</name>
    <dbReference type="NCBI Taxonomy" id="1673721"/>
    <lineage>
        <taxon>Bacteria</taxon>
        <taxon>Bacillati</taxon>
        <taxon>Bacillota</taxon>
        <taxon>Clostridia</taxon>
        <taxon>Eubacteriales</taxon>
        <taxon>Intestinimonas</taxon>
    </lineage>
</organism>
<dbReference type="SUPFAM" id="SSF103491">
    <property type="entry name" value="Preprotein translocase SecY subunit"/>
    <property type="match status" value="1"/>
</dbReference>
<feature type="transmembrane region" description="Helical" evidence="10">
    <location>
        <begin position="238"/>
        <end position="257"/>
    </location>
</feature>
<dbReference type="PROSITE" id="PS00756">
    <property type="entry name" value="SECY_2"/>
    <property type="match status" value="1"/>
</dbReference>
<dbReference type="Pfam" id="PF00344">
    <property type="entry name" value="SecY"/>
    <property type="match status" value="1"/>
</dbReference>
<feature type="transmembrane region" description="Helical" evidence="10">
    <location>
        <begin position="418"/>
        <end position="439"/>
    </location>
</feature>
<keyword evidence="16" id="KW-1185">Reference proteome</keyword>
<name>A0AAW5JQR4_9FIRM</name>
<dbReference type="PANTHER" id="PTHR10906">
    <property type="entry name" value="SECY/SEC61-ALPHA FAMILY MEMBER"/>
    <property type="match status" value="1"/>
</dbReference>
<dbReference type="InterPro" id="IPR026593">
    <property type="entry name" value="SecY"/>
</dbReference>
<reference evidence="14 16" key="1">
    <citation type="submission" date="2022-01" db="EMBL/GenBank/DDBJ databases">
        <title>Collection of gut derived symbiotic bacterial strains cultured from healthy donors.</title>
        <authorList>
            <person name="Lin H."/>
            <person name="Kohout C."/>
            <person name="Waligurski E."/>
            <person name="Pamer E.G."/>
        </authorList>
    </citation>
    <scope>NUCLEOTIDE SEQUENCE [LARGE SCALE GENOMIC DNA]</scope>
    <source>
        <strain evidence="14 16">DFI.3.7</strain>
    </source>
</reference>
<dbReference type="HAMAP" id="MF_01465">
    <property type="entry name" value="SecY"/>
    <property type="match status" value="1"/>
</dbReference>
<reference evidence="15" key="2">
    <citation type="submission" date="2022-06" db="EMBL/GenBank/DDBJ databases">
        <title>Isolation of gut microbiota from human fecal samples.</title>
        <authorList>
            <person name="Pamer E.G."/>
            <person name="Barat B."/>
            <person name="Waligurski E."/>
            <person name="Medina S."/>
            <person name="Paddock L."/>
            <person name="Mostad J."/>
        </authorList>
    </citation>
    <scope>NUCLEOTIDE SEQUENCE</scope>
    <source>
        <strain evidence="15">DFI.9.91</strain>
    </source>
</reference>
<feature type="transmembrane region" description="Helical" evidence="10">
    <location>
        <begin position="335"/>
        <end position="353"/>
    </location>
</feature>
<dbReference type="PIRSF" id="PIRSF004557">
    <property type="entry name" value="SecY"/>
    <property type="match status" value="1"/>
</dbReference>
<dbReference type="GO" id="GO:0065002">
    <property type="term" value="P:intracellular protein transmembrane transport"/>
    <property type="evidence" value="ECO:0007669"/>
    <property type="project" value="UniProtKB-UniRule"/>
</dbReference>
<dbReference type="EMBL" id="JAKNJB010000016">
    <property type="protein sequence ID" value="MCG4527474.1"/>
    <property type="molecule type" value="Genomic_DNA"/>
</dbReference>
<evidence type="ECO:0000313" key="14">
    <source>
        <dbReference type="EMBL" id="MCG4527474.1"/>
    </source>
</evidence>
<evidence type="ECO:0000313" key="17">
    <source>
        <dbReference type="Proteomes" id="UP001204562"/>
    </source>
</evidence>
<evidence type="ECO:0000256" key="3">
    <source>
        <dbReference type="ARBA" id="ARBA00022448"/>
    </source>
</evidence>
<gene>
    <name evidence="10 15" type="primary">secY</name>
    <name evidence="14" type="ORF">L0P79_10330</name>
    <name evidence="15" type="ORF">NE579_05880</name>
</gene>
<dbReference type="NCBIfam" id="TIGR00967">
    <property type="entry name" value="3a0501s007"/>
    <property type="match status" value="1"/>
</dbReference>
<evidence type="ECO:0000256" key="1">
    <source>
        <dbReference type="ARBA" id="ARBA00004141"/>
    </source>
</evidence>